<dbReference type="RefSeq" id="WP_148598128.1">
    <property type="nucleotide sequence ID" value="NZ_CP042997.1"/>
</dbReference>
<dbReference type="EMBL" id="CP042997">
    <property type="protein sequence ID" value="QEH38714.1"/>
    <property type="molecule type" value="Genomic_DNA"/>
</dbReference>
<dbReference type="OrthoDB" id="9935580at2"/>
<organism evidence="1 2">
    <name type="scientific">Aquisphaera giovannonii</name>
    <dbReference type="NCBI Taxonomy" id="406548"/>
    <lineage>
        <taxon>Bacteria</taxon>
        <taxon>Pseudomonadati</taxon>
        <taxon>Planctomycetota</taxon>
        <taxon>Planctomycetia</taxon>
        <taxon>Isosphaerales</taxon>
        <taxon>Isosphaeraceae</taxon>
        <taxon>Aquisphaera</taxon>
    </lineage>
</organism>
<keyword evidence="2" id="KW-1185">Reference proteome</keyword>
<dbReference type="AlphaFoldDB" id="A0A5B9WER7"/>
<reference evidence="1 2" key="1">
    <citation type="submission" date="2019-08" db="EMBL/GenBank/DDBJ databases">
        <title>Deep-cultivation of Planctomycetes and their phenomic and genomic characterization uncovers novel biology.</title>
        <authorList>
            <person name="Wiegand S."/>
            <person name="Jogler M."/>
            <person name="Boedeker C."/>
            <person name="Pinto D."/>
            <person name="Vollmers J."/>
            <person name="Rivas-Marin E."/>
            <person name="Kohn T."/>
            <person name="Peeters S.H."/>
            <person name="Heuer A."/>
            <person name="Rast P."/>
            <person name="Oberbeckmann S."/>
            <person name="Bunk B."/>
            <person name="Jeske O."/>
            <person name="Meyerdierks A."/>
            <person name="Storesund J.E."/>
            <person name="Kallscheuer N."/>
            <person name="Luecker S."/>
            <person name="Lage O.M."/>
            <person name="Pohl T."/>
            <person name="Merkel B.J."/>
            <person name="Hornburger P."/>
            <person name="Mueller R.-W."/>
            <person name="Bruemmer F."/>
            <person name="Labrenz M."/>
            <person name="Spormann A.M."/>
            <person name="Op den Camp H."/>
            <person name="Overmann J."/>
            <person name="Amann R."/>
            <person name="Jetten M.S.M."/>
            <person name="Mascher T."/>
            <person name="Medema M.H."/>
            <person name="Devos D.P."/>
            <person name="Kaster A.-K."/>
            <person name="Ovreas L."/>
            <person name="Rohde M."/>
            <person name="Galperin M.Y."/>
            <person name="Jogler C."/>
        </authorList>
    </citation>
    <scope>NUCLEOTIDE SEQUENCE [LARGE SCALE GENOMIC DNA]</scope>
    <source>
        <strain evidence="1 2">OJF2</strain>
    </source>
</reference>
<proteinExistence type="predicted"/>
<evidence type="ECO:0000313" key="2">
    <source>
        <dbReference type="Proteomes" id="UP000324233"/>
    </source>
</evidence>
<protein>
    <submittedName>
        <fullName evidence="1">Uncharacterized protein</fullName>
    </submittedName>
</protein>
<name>A0A5B9WER7_9BACT</name>
<evidence type="ECO:0000313" key="1">
    <source>
        <dbReference type="EMBL" id="QEH38714.1"/>
    </source>
</evidence>
<dbReference type="KEGG" id="agv:OJF2_73200"/>
<dbReference type="Proteomes" id="UP000324233">
    <property type="component" value="Chromosome"/>
</dbReference>
<accession>A0A5B9WER7</accession>
<gene>
    <name evidence="1" type="ORF">OJF2_73200</name>
</gene>
<sequence length="100" mass="11920">MKSKEEAILDRIKRLEEAIAKGREYLETGAHADWHGFRPLFVRKMKDGKMTPPHRDWVKNVLLLRRERALRETERLLESCTMRESRRGRIRIKLGHDDLA</sequence>